<dbReference type="InParanoid" id="A0A316W2X6"/>
<dbReference type="GeneID" id="37031917"/>
<dbReference type="EMBL" id="KZ819374">
    <property type="protein sequence ID" value="PWN42941.1"/>
    <property type="molecule type" value="Genomic_DNA"/>
</dbReference>
<evidence type="ECO:0000313" key="1">
    <source>
        <dbReference type="EMBL" id="PWN42941.1"/>
    </source>
</evidence>
<keyword evidence="2" id="KW-1185">Reference proteome</keyword>
<reference evidence="1 2" key="1">
    <citation type="journal article" date="2018" name="Mol. Biol. Evol.">
        <title>Broad Genomic Sampling Reveals a Smut Pathogenic Ancestry of the Fungal Clade Ustilaginomycotina.</title>
        <authorList>
            <person name="Kijpornyongpan T."/>
            <person name="Mondo S.J."/>
            <person name="Barry K."/>
            <person name="Sandor L."/>
            <person name="Lee J."/>
            <person name="Lipzen A."/>
            <person name="Pangilinan J."/>
            <person name="LaButti K."/>
            <person name="Hainaut M."/>
            <person name="Henrissat B."/>
            <person name="Grigoriev I.V."/>
            <person name="Spatafora J.W."/>
            <person name="Aime M.C."/>
        </authorList>
    </citation>
    <scope>NUCLEOTIDE SEQUENCE [LARGE SCALE GENOMIC DNA]</scope>
    <source>
        <strain evidence="1 2">MCA 4658</strain>
    </source>
</reference>
<evidence type="ECO:0000313" key="2">
    <source>
        <dbReference type="Proteomes" id="UP000245783"/>
    </source>
</evidence>
<proteinExistence type="predicted"/>
<sequence>MRTRDSDCMHGGDFRIVFIYVNQEFVMKHARPPIGRPRPQTDWYGLPTFNQDAYHSARAGPVAMMNCSMAIRHQQDFRAADDPRLVTQVRLTDEMRTRRRTAVGRFELRNNLDALVTIALRRPAYFDCMAGVRYSGCMAWEDHQSMRGSESRLYSGLPLSRWSGIRASMAAWPKCPVLRLGLCCCAYAAGRVRTA</sequence>
<dbReference type="RefSeq" id="XP_025370101.1">
    <property type="nucleotide sequence ID" value="XM_025510047.1"/>
</dbReference>
<gene>
    <name evidence="1" type="ORF">IE81DRAFT_106494</name>
</gene>
<protein>
    <submittedName>
        <fullName evidence="1">Uncharacterized protein</fullName>
    </submittedName>
</protein>
<dbReference type="AlphaFoldDB" id="A0A316W2X6"/>
<accession>A0A316W2X6</accession>
<name>A0A316W2X6_9BASI</name>
<dbReference type="Proteomes" id="UP000245783">
    <property type="component" value="Unassembled WGS sequence"/>
</dbReference>
<organism evidence="1 2">
    <name type="scientific">Ceraceosorus guamensis</name>
    <dbReference type="NCBI Taxonomy" id="1522189"/>
    <lineage>
        <taxon>Eukaryota</taxon>
        <taxon>Fungi</taxon>
        <taxon>Dikarya</taxon>
        <taxon>Basidiomycota</taxon>
        <taxon>Ustilaginomycotina</taxon>
        <taxon>Exobasidiomycetes</taxon>
        <taxon>Ceraceosorales</taxon>
        <taxon>Ceraceosoraceae</taxon>
        <taxon>Ceraceosorus</taxon>
    </lineage>
</organism>